<evidence type="ECO:0000313" key="2">
    <source>
        <dbReference type="EMBL" id="RDD67166.1"/>
    </source>
</evidence>
<accession>A0A369TW30</accession>
<dbReference type="NCBIfam" id="TIGR01764">
    <property type="entry name" value="excise"/>
    <property type="match status" value="1"/>
</dbReference>
<dbReference type="SUPFAM" id="SSF46955">
    <property type="entry name" value="Putative DNA-binding domain"/>
    <property type="match status" value="1"/>
</dbReference>
<dbReference type="OrthoDB" id="8452166at2"/>
<keyword evidence="3" id="KW-1185">Reference proteome</keyword>
<organism evidence="2 3">
    <name type="scientific">Thalassococcus profundi</name>
    <dbReference type="NCBI Taxonomy" id="2282382"/>
    <lineage>
        <taxon>Bacteria</taxon>
        <taxon>Pseudomonadati</taxon>
        <taxon>Pseudomonadota</taxon>
        <taxon>Alphaproteobacteria</taxon>
        <taxon>Rhodobacterales</taxon>
        <taxon>Roseobacteraceae</taxon>
        <taxon>Thalassococcus</taxon>
    </lineage>
</organism>
<dbReference type="RefSeq" id="WP_114509914.1">
    <property type="nucleotide sequence ID" value="NZ_QPMK01000003.1"/>
</dbReference>
<dbReference type="InterPro" id="IPR010093">
    <property type="entry name" value="SinI_DNA-bd"/>
</dbReference>
<proteinExistence type="predicted"/>
<protein>
    <submittedName>
        <fullName evidence="2">AlpA family phage regulatory protein</fullName>
    </submittedName>
</protein>
<dbReference type="InterPro" id="IPR009061">
    <property type="entry name" value="DNA-bd_dom_put_sf"/>
</dbReference>
<dbReference type="AlphaFoldDB" id="A0A369TW30"/>
<evidence type="ECO:0000259" key="1">
    <source>
        <dbReference type="Pfam" id="PF12728"/>
    </source>
</evidence>
<dbReference type="GO" id="GO:0003677">
    <property type="term" value="F:DNA binding"/>
    <property type="evidence" value="ECO:0007669"/>
    <property type="project" value="InterPro"/>
</dbReference>
<reference evidence="2 3" key="1">
    <citation type="submission" date="2018-07" db="EMBL/GenBank/DDBJ databases">
        <title>Thalassococcus profundi sp. nov., a marine bacterium isolated from deep seawater of Okinawa Trough.</title>
        <authorList>
            <person name="Yu M."/>
        </authorList>
    </citation>
    <scope>NUCLEOTIDE SEQUENCE [LARGE SCALE GENOMIC DNA]</scope>
    <source>
        <strain evidence="2 3">WRAS1</strain>
    </source>
</reference>
<dbReference type="EMBL" id="QPMK01000003">
    <property type="protein sequence ID" value="RDD67166.1"/>
    <property type="molecule type" value="Genomic_DNA"/>
</dbReference>
<dbReference type="Proteomes" id="UP000253977">
    <property type="component" value="Unassembled WGS sequence"/>
</dbReference>
<name>A0A369TW30_9RHOB</name>
<dbReference type="InterPro" id="IPR041657">
    <property type="entry name" value="HTH_17"/>
</dbReference>
<comment type="caution">
    <text evidence="2">The sequence shown here is derived from an EMBL/GenBank/DDBJ whole genome shotgun (WGS) entry which is preliminary data.</text>
</comment>
<feature type="domain" description="Helix-turn-helix" evidence="1">
    <location>
        <begin position="9"/>
        <end position="57"/>
    </location>
</feature>
<gene>
    <name evidence="2" type="ORF">DU478_05360</name>
</gene>
<sequence>MPLDPKNLYLSVDQVAARLGVSRDTIWRWKRNGSFPKAMKLSGRTTRWRLSDIEAWEASCLIGFVAHLDIPESSLTIN</sequence>
<dbReference type="Gene3D" id="1.10.238.160">
    <property type="match status" value="1"/>
</dbReference>
<evidence type="ECO:0000313" key="3">
    <source>
        <dbReference type="Proteomes" id="UP000253977"/>
    </source>
</evidence>
<dbReference type="Pfam" id="PF12728">
    <property type="entry name" value="HTH_17"/>
    <property type="match status" value="1"/>
</dbReference>